<accession>A0A0S4QGZ3</accession>
<dbReference type="InterPro" id="IPR000157">
    <property type="entry name" value="TIR_dom"/>
</dbReference>
<dbReference type="InterPro" id="IPR035897">
    <property type="entry name" value="Toll_tir_struct_dom_sf"/>
</dbReference>
<feature type="domain" description="TIR" evidence="2">
    <location>
        <begin position="16"/>
        <end position="146"/>
    </location>
</feature>
<feature type="compositionally biased region" description="Pro residues" evidence="1">
    <location>
        <begin position="156"/>
        <end position="175"/>
    </location>
</feature>
<reference evidence="4" key="1">
    <citation type="submission" date="2015-11" db="EMBL/GenBank/DDBJ databases">
        <authorList>
            <person name="Varghese N."/>
        </authorList>
    </citation>
    <scope>NUCLEOTIDE SEQUENCE [LARGE SCALE GENOMIC DNA]</scope>
    <source>
        <strain evidence="4">DSM 45899</strain>
    </source>
</reference>
<dbReference type="SMART" id="SM00255">
    <property type="entry name" value="TIR"/>
    <property type="match status" value="1"/>
</dbReference>
<proteinExistence type="predicted"/>
<gene>
    <name evidence="3" type="ORF">Ga0074812_101498</name>
</gene>
<feature type="region of interest" description="Disordered" evidence="1">
    <location>
        <begin position="148"/>
        <end position="188"/>
    </location>
</feature>
<dbReference type="GO" id="GO:0007165">
    <property type="term" value="P:signal transduction"/>
    <property type="evidence" value="ECO:0007669"/>
    <property type="project" value="InterPro"/>
</dbReference>
<organism evidence="3 4">
    <name type="scientific">Parafrankia irregularis</name>
    <dbReference type="NCBI Taxonomy" id="795642"/>
    <lineage>
        <taxon>Bacteria</taxon>
        <taxon>Bacillati</taxon>
        <taxon>Actinomycetota</taxon>
        <taxon>Actinomycetes</taxon>
        <taxon>Frankiales</taxon>
        <taxon>Frankiaceae</taxon>
        <taxon>Parafrankia</taxon>
    </lineage>
</organism>
<name>A0A0S4QGZ3_9ACTN</name>
<evidence type="ECO:0000313" key="4">
    <source>
        <dbReference type="Proteomes" id="UP000198802"/>
    </source>
</evidence>
<sequence length="222" mass="22995">MSNGGDTHSITTGGDGWDFFVSYAQADRPWAEWIAWTLENTGYRVLVQAWDFTPGSNWVRGMDQGVAAAARTIAVLSAAYARSVYGAAEWHAAWSADPTGAKRKLLVARVEDCSRPGLLGQVVSLDLFGIPQDAARADLLRAADLAVSGGRAKPTTAPPFPTSTPAAPGPPPFPTVQPNAGAGTTSAPAAGGIHIGAVTAPDGQAIGVNYGQITQNRTTPGR</sequence>
<keyword evidence="4" id="KW-1185">Reference proteome</keyword>
<dbReference type="EMBL" id="FAOZ01000001">
    <property type="protein sequence ID" value="CUU53996.1"/>
    <property type="molecule type" value="Genomic_DNA"/>
</dbReference>
<dbReference type="AlphaFoldDB" id="A0A0S4QGZ3"/>
<dbReference type="Pfam" id="PF13676">
    <property type="entry name" value="TIR_2"/>
    <property type="match status" value="1"/>
</dbReference>
<evidence type="ECO:0000256" key="1">
    <source>
        <dbReference type="SAM" id="MobiDB-lite"/>
    </source>
</evidence>
<dbReference type="Proteomes" id="UP000198802">
    <property type="component" value="Unassembled WGS sequence"/>
</dbReference>
<dbReference type="Gene3D" id="3.40.50.10140">
    <property type="entry name" value="Toll/interleukin-1 receptor homology (TIR) domain"/>
    <property type="match status" value="1"/>
</dbReference>
<protein>
    <submittedName>
        <fullName evidence="3">TIR domain-containing protein</fullName>
    </submittedName>
</protein>
<dbReference type="SUPFAM" id="SSF52200">
    <property type="entry name" value="Toll/Interleukin receptor TIR domain"/>
    <property type="match status" value="1"/>
</dbReference>
<dbReference type="RefSeq" id="WP_091271035.1">
    <property type="nucleotide sequence ID" value="NZ_FAOZ01000001.1"/>
</dbReference>
<evidence type="ECO:0000313" key="3">
    <source>
        <dbReference type="EMBL" id="CUU53996.1"/>
    </source>
</evidence>
<evidence type="ECO:0000259" key="2">
    <source>
        <dbReference type="SMART" id="SM00255"/>
    </source>
</evidence>